<dbReference type="NCBIfam" id="NF010494">
    <property type="entry name" value="PRK13913.1"/>
    <property type="match status" value="1"/>
</dbReference>
<dbReference type="GO" id="GO:0046872">
    <property type="term" value="F:metal ion binding"/>
    <property type="evidence" value="ECO:0007669"/>
    <property type="project" value="UniProtKB-KW"/>
</dbReference>
<dbReference type="Pfam" id="PF00730">
    <property type="entry name" value="HhH-GPD"/>
    <property type="match status" value="1"/>
</dbReference>
<dbReference type="Proteomes" id="UP000034444">
    <property type="component" value="Chromosome"/>
</dbReference>
<dbReference type="InterPro" id="IPR003265">
    <property type="entry name" value="HhH-GPD_domain"/>
</dbReference>
<accession>A0A7U4M331</accession>
<evidence type="ECO:0000313" key="11">
    <source>
        <dbReference type="EMBL" id="AKF25974.1"/>
    </source>
</evidence>
<dbReference type="SUPFAM" id="SSF48150">
    <property type="entry name" value="DNA-glycosylase"/>
    <property type="match status" value="1"/>
</dbReference>
<evidence type="ECO:0000256" key="5">
    <source>
        <dbReference type="ARBA" id="ARBA00022801"/>
    </source>
</evidence>
<keyword evidence="9" id="KW-0326">Glycosidase</keyword>
<organism evidence="11 12">
    <name type="scientific">Sulfurovum lithotrophicum</name>
    <dbReference type="NCBI Taxonomy" id="206403"/>
    <lineage>
        <taxon>Bacteria</taxon>
        <taxon>Pseudomonadati</taxon>
        <taxon>Campylobacterota</taxon>
        <taxon>Epsilonproteobacteria</taxon>
        <taxon>Campylobacterales</taxon>
        <taxon>Sulfurovaceae</taxon>
        <taxon>Sulfurovum</taxon>
    </lineage>
</organism>
<evidence type="ECO:0000256" key="1">
    <source>
        <dbReference type="ARBA" id="ARBA00008343"/>
    </source>
</evidence>
<dbReference type="GO" id="GO:0051539">
    <property type="term" value="F:4 iron, 4 sulfur cluster binding"/>
    <property type="evidence" value="ECO:0007669"/>
    <property type="project" value="UniProtKB-KW"/>
</dbReference>
<evidence type="ECO:0000256" key="3">
    <source>
        <dbReference type="ARBA" id="ARBA00022723"/>
    </source>
</evidence>
<evidence type="ECO:0000256" key="7">
    <source>
        <dbReference type="ARBA" id="ARBA00023014"/>
    </source>
</evidence>
<dbReference type="GO" id="GO:0006284">
    <property type="term" value="P:base-excision repair"/>
    <property type="evidence" value="ECO:0007669"/>
    <property type="project" value="InterPro"/>
</dbReference>
<dbReference type="GO" id="GO:0003677">
    <property type="term" value="F:DNA binding"/>
    <property type="evidence" value="ECO:0007669"/>
    <property type="project" value="InterPro"/>
</dbReference>
<keyword evidence="6" id="KW-0408">Iron</keyword>
<proteinExistence type="inferred from homology"/>
<feature type="domain" description="HhH-GPD" evidence="10">
    <location>
        <begin position="39"/>
        <end position="196"/>
    </location>
</feature>
<keyword evidence="2" id="KW-0004">4Fe-4S</keyword>
<evidence type="ECO:0000256" key="8">
    <source>
        <dbReference type="ARBA" id="ARBA00023204"/>
    </source>
</evidence>
<evidence type="ECO:0000313" key="12">
    <source>
        <dbReference type="Proteomes" id="UP000034444"/>
    </source>
</evidence>
<evidence type="ECO:0000256" key="2">
    <source>
        <dbReference type="ARBA" id="ARBA00022485"/>
    </source>
</evidence>
<evidence type="ECO:0000256" key="4">
    <source>
        <dbReference type="ARBA" id="ARBA00022763"/>
    </source>
</evidence>
<keyword evidence="8" id="KW-0234">DNA repair</keyword>
<dbReference type="Gene3D" id="1.10.340.30">
    <property type="entry name" value="Hypothetical protein, domain 2"/>
    <property type="match status" value="1"/>
</dbReference>
<dbReference type="GO" id="GO:0019104">
    <property type="term" value="F:DNA N-glycosylase activity"/>
    <property type="evidence" value="ECO:0007669"/>
    <property type="project" value="UniProtKB-ARBA"/>
</dbReference>
<keyword evidence="5" id="KW-0378">Hydrolase</keyword>
<sequence length="201" mass="23757">MQESYALYKELESLDLLQHRPKYWWPGAGSFEVIVGAVLTQNTTWKNVERSLQNLEGCLTLENFFKLSEEQLKERIHPSGFYNQKAPRLFDLAKNIKAEFRTFERFQTDVSREWLLKQKGVGPETADSILCYACFRDEMVVDSYTKRVLREHDIVLPNYTAYKTFLEKGIREQCHEEDLNLIFARFHGMIVEYNKKMKLKA</sequence>
<dbReference type="PANTHER" id="PTHR10359:SF19">
    <property type="entry name" value="DNA REPAIR GLYCOSYLASE MJ1434-RELATED"/>
    <property type="match status" value="1"/>
</dbReference>
<evidence type="ECO:0000256" key="6">
    <source>
        <dbReference type="ARBA" id="ARBA00023004"/>
    </source>
</evidence>
<dbReference type="PIRSF" id="PIRSF001435">
    <property type="entry name" value="Nth"/>
    <property type="match status" value="1"/>
</dbReference>
<keyword evidence="4" id="KW-0227">DNA damage</keyword>
<dbReference type="SMART" id="SM00478">
    <property type="entry name" value="ENDO3c"/>
    <property type="match status" value="1"/>
</dbReference>
<evidence type="ECO:0000259" key="10">
    <source>
        <dbReference type="SMART" id="SM00478"/>
    </source>
</evidence>
<gene>
    <name evidence="11" type="ORF">YH65_05800</name>
</gene>
<dbReference type="AlphaFoldDB" id="A0A7U4M331"/>
<reference evidence="11 12" key="1">
    <citation type="submission" date="2015-04" db="EMBL/GenBank/DDBJ databases">
        <title>Complete genome sequence of Sulfurovum lithotrophicum ATCC BAA-797T.</title>
        <authorList>
            <person name="Ahn J."/>
            <person name="Park G."/>
            <person name="Jeon W."/>
            <person name="Jang Y."/>
            <person name="Jang M."/>
            <person name="Lee H."/>
            <person name="Lee H."/>
        </authorList>
    </citation>
    <scope>NUCLEOTIDE SEQUENCE [LARGE SCALE GENOMIC DNA]</scope>
    <source>
        <strain evidence="12">ATCC BAA-797 / 42BKT</strain>
    </source>
</reference>
<dbReference type="InterPro" id="IPR000445">
    <property type="entry name" value="HhH_motif"/>
</dbReference>
<dbReference type="Gene3D" id="1.10.1670.10">
    <property type="entry name" value="Helix-hairpin-Helix base-excision DNA repair enzymes (C-terminal)"/>
    <property type="match status" value="1"/>
</dbReference>
<reference evidence="12" key="2">
    <citation type="journal article" date="2017" name="Stand. Genomic Sci.">
        <title>Complete genome sequence of the sulfur-oxidizing chemolithoautotrophic Sulfurovum lithotrophicum 42BKTT.</title>
        <authorList>
            <person name="Jeon W."/>
            <person name="Priscilla L."/>
            <person name="Park G."/>
            <person name="Lee H."/>
            <person name="Lee N."/>
            <person name="Lee D."/>
            <person name="Kwon H."/>
            <person name="Ahn I."/>
            <person name="Lee C."/>
            <person name="Lee H."/>
            <person name="Ahn J."/>
        </authorList>
    </citation>
    <scope>NUCLEOTIDE SEQUENCE [LARGE SCALE GENOMIC DNA]</scope>
    <source>
        <strain evidence="12">ATCC BAA-797 / 42BKT</strain>
    </source>
</reference>
<dbReference type="InterPro" id="IPR023170">
    <property type="entry name" value="HhH_base_excis_C"/>
</dbReference>
<dbReference type="PANTHER" id="PTHR10359">
    <property type="entry name" value="A/G-SPECIFIC ADENINE GLYCOSYLASE/ENDONUCLEASE III"/>
    <property type="match status" value="1"/>
</dbReference>
<keyword evidence="7" id="KW-0411">Iron-sulfur</keyword>
<evidence type="ECO:0000256" key="9">
    <source>
        <dbReference type="ARBA" id="ARBA00023295"/>
    </source>
</evidence>
<dbReference type="Pfam" id="PF00633">
    <property type="entry name" value="HHH"/>
    <property type="match status" value="1"/>
</dbReference>
<dbReference type="InterPro" id="IPR011257">
    <property type="entry name" value="DNA_glycosylase"/>
</dbReference>
<name>A0A7U4M331_9BACT</name>
<keyword evidence="3" id="KW-0479">Metal-binding</keyword>
<comment type="similarity">
    <text evidence="1">Belongs to the Nth/MutY family.</text>
</comment>
<dbReference type="KEGG" id="slh:YH65_05800"/>
<keyword evidence="12" id="KW-1185">Reference proteome</keyword>
<protein>
    <submittedName>
        <fullName evidence="11">3-methyladenine DNA glycosylase</fullName>
    </submittedName>
</protein>
<dbReference type="CDD" id="cd00056">
    <property type="entry name" value="ENDO3c"/>
    <property type="match status" value="1"/>
</dbReference>
<dbReference type="EMBL" id="CP011308">
    <property type="protein sequence ID" value="AKF25974.1"/>
    <property type="molecule type" value="Genomic_DNA"/>
</dbReference>